<dbReference type="Pfam" id="PF00213">
    <property type="entry name" value="OSCP"/>
    <property type="match status" value="1"/>
</dbReference>
<evidence type="ECO:0000256" key="3">
    <source>
        <dbReference type="ARBA" id="ARBA00022448"/>
    </source>
</evidence>
<evidence type="ECO:0000256" key="4">
    <source>
        <dbReference type="ARBA" id="ARBA00022781"/>
    </source>
</evidence>
<evidence type="ECO:0000313" key="8">
    <source>
        <dbReference type="EMBL" id="QCI06377.1"/>
    </source>
</evidence>
<dbReference type="HAMAP" id="MF_01416">
    <property type="entry name" value="ATP_synth_delta_bact"/>
    <property type="match status" value="1"/>
</dbReference>
<dbReference type="InterPro" id="IPR026015">
    <property type="entry name" value="ATP_synth_OSCP/delta_N_sf"/>
</dbReference>
<dbReference type="EMBL" id="MK814652">
    <property type="protein sequence ID" value="QCI06377.1"/>
    <property type="molecule type" value="Genomic_DNA"/>
</dbReference>
<accession>A0A4D6WRW5</accession>
<comment type="subcellular location">
    <subcellularLocation>
        <location evidence="1">Membrane</location>
    </subcellularLocation>
</comment>
<dbReference type="NCBIfam" id="TIGR01145">
    <property type="entry name" value="ATP_synt_delta"/>
    <property type="match status" value="1"/>
</dbReference>
<evidence type="ECO:0000256" key="6">
    <source>
        <dbReference type="ARBA" id="ARBA00023136"/>
    </source>
</evidence>
<dbReference type="AlphaFoldDB" id="A0A4D6WRW5"/>
<evidence type="ECO:0000256" key="1">
    <source>
        <dbReference type="ARBA" id="ARBA00004370"/>
    </source>
</evidence>
<gene>
    <name evidence="8" type="primary">atpD</name>
</gene>
<dbReference type="PRINTS" id="PR00125">
    <property type="entry name" value="ATPASEDELTA"/>
</dbReference>
<evidence type="ECO:0000256" key="5">
    <source>
        <dbReference type="ARBA" id="ARBA00023065"/>
    </source>
</evidence>
<keyword evidence="3" id="KW-0813">Transport</keyword>
<keyword evidence="4" id="KW-0375">Hydrogen ion transport</keyword>
<dbReference type="GO" id="GO:0016020">
    <property type="term" value="C:membrane"/>
    <property type="evidence" value="ECO:0007669"/>
    <property type="project" value="UniProtKB-SubCell"/>
</dbReference>
<keyword evidence="8" id="KW-0934">Plastid</keyword>
<keyword evidence="7" id="KW-0066">ATP synthesis</keyword>
<reference evidence="8" key="1">
    <citation type="journal article" date="2019" name="Mol. Phylogenet. Evol.">
        <title>Morphological evolution and classification of the red algal order Ceramiales inferred using plastid phylogenomics.</title>
        <authorList>
            <person name="Diaz-Tapia P."/>
            <person name="Pasella M.M."/>
            <person name="Verbruggen H."/>
            <person name="Maggs C.A."/>
        </authorList>
    </citation>
    <scope>NUCLEOTIDE SEQUENCE</scope>
    <source>
        <strain evidence="8">TZ0704</strain>
    </source>
</reference>
<keyword evidence="5" id="KW-0406">Ion transport</keyword>
<keyword evidence="6" id="KW-0472">Membrane</keyword>
<geneLocation type="plastid" evidence="8"/>
<evidence type="ECO:0000256" key="2">
    <source>
        <dbReference type="ARBA" id="ARBA00007046"/>
    </source>
</evidence>
<dbReference type="Gene3D" id="1.10.520.20">
    <property type="entry name" value="N-terminal domain of the delta subunit of the F1F0-ATP synthase"/>
    <property type="match status" value="1"/>
</dbReference>
<dbReference type="GO" id="GO:0046933">
    <property type="term" value="F:proton-transporting ATP synthase activity, rotational mechanism"/>
    <property type="evidence" value="ECO:0007669"/>
    <property type="project" value="InterPro"/>
</dbReference>
<comment type="similarity">
    <text evidence="2">Belongs to the ATPase delta chain family.</text>
</comment>
<sequence length="184" mass="20592">MSNQNVVEKISVPYAEALLELAKNSNLLQEAVQDLSFISTTLSNSKDLQIFLANPLVNILVKKNLLSELFKSKVNDFILNFLLVLVDRRRISLLSVIINKYLQLSYKLESTTIAELYTAVALNDDQQNSLIQKIKVITNSKNVKLVTNIDSNLIGGFIIKIGSKVIDASLSGKLRQMSFYLNTN</sequence>
<reference evidence="8" key="2">
    <citation type="submission" date="2019-04" db="EMBL/GenBank/DDBJ databases">
        <authorList>
            <person name="Pasella M."/>
        </authorList>
    </citation>
    <scope>NUCLEOTIDE SEQUENCE</scope>
    <source>
        <strain evidence="8">TZ0704</strain>
    </source>
</reference>
<proteinExistence type="inferred from homology"/>
<dbReference type="InterPro" id="IPR000711">
    <property type="entry name" value="ATPase_OSCP/dsu"/>
</dbReference>
<evidence type="ECO:0000256" key="7">
    <source>
        <dbReference type="ARBA" id="ARBA00023310"/>
    </source>
</evidence>
<organism evidence="8">
    <name type="scientific">Dictyurus purpurascens</name>
    <dbReference type="NCBI Taxonomy" id="189649"/>
    <lineage>
        <taxon>Eukaryota</taxon>
        <taxon>Rhodophyta</taxon>
        <taxon>Florideophyceae</taxon>
        <taxon>Rhodymeniophycidae</taxon>
        <taxon>Ceramiales</taxon>
        <taxon>Dasyaceae</taxon>
        <taxon>Dictyurus</taxon>
    </lineage>
</organism>
<dbReference type="PANTHER" id="PTHR11910">
    <property type="entry name" value="ATP SYNTHASE DELTA CHAIN"/>
    <property type="match status" value="1"/>
</dbReference>
<name>A0A4D6WRW5_9FLOR</name>
<dbReference type="PROSITE" id="PS00389">
    <property type="entry name" value="ATPASE_DELTA"/>
    <property type="match status" value="1"/>
</dbReference>
<dbReference type="InterPro" id="IPR020781">
    <property type="entry name" value="ATPase_OSCP/d_CS"/>
</dbReference>
<dbReference type="SUPFAM" id="SSF47928">
    <property type="entry name" value="N-terminal domain of the delta subunit of the F1F0-ATP synthase"/>
    <property type="match status" value="1"/>
</dbReference>
<protein>
    <submittedName>
        <fullName evidence="8">ATP synthase CF1 subunit delta</fullName>
    </submittedName>
</protein>